<keyword evidence="6 12" id="KW-1133">Transmembrane helix</keyword>
<keyword evidence="10" id="KW-0444">Lipid biosynthesis</keyword>
<comment type="domain">
    <text evidence="10">The histidine box domains are involved in binding the catalytic metal ions.</text>
</comment>
<evidence type="ECO:0000313" key="14">
    <source>
        <dbReference type="Proteomes" id="UP001417504"/>
    </source>
</evidence>
<feature type="compositionally biased region" description="Low complexity" evidence="11">
    <location>
        <begin position="1"/>
        <end position="20"/>
    </location>
</feature>
<comment type="subcellular location">
    <subcellularLocation>
        <location evidence="1">Membrane</location>
        <topology evidence="1">Multi-pass membrane protein</topology>
    </subcellularLocation>
</comment>
<sequence length="284" mass="32782">MSMPNSSECDTTITTSSTSSNPNLLVAQTNENIHEANKILFSDVAVKRKNRAYWWRKWRTWDLSISIGLMVHFHVMCLVYAPSTFSWDAFWVATFLTLITSLVGVSISYHRNLAHRAFNLPKWLEYFFAYCGILSFQGDPMFWVSMHRMHHQHTDKEQDPHSPTEGFWFSHINWLFDISYINQKYVRTIVTLHGTFLINSACHIWGYQSWDTGDLSKNNWIGIENDVERSEDQLSYEFVLLGVVGQNQSRPLDMLQDSEPEPICGEVGEDLKSKGAGVKDSSLR</sequence>
<keyword evidence="5" id="KW-0276">Fatty acid metabolism</keyword>
<dbReference type="GO" id="GO:0016717">
    <property type="term" value="F:oxidoreductase activity, acting on paired donors, with oxidation of a pair of donors resulting in the reduction of molecular oxygen to two molecules of water"/>
    <property type="evidence" value="ECO:0007669"/>
    <property type="project" value="InterPro"/>
</dbReference>
<keyword evidence="4 10" id="KW-0812">Transmembrane</keyword>
<feature type="region of interest" description="Disordered" evidence="11">
    <location>
        <begin position="252"/>
        <end position="284"/>
    </location>
</feature>
<evidence type="ECO:0000256" key="3">
    <source>
        <dbReference type="ARBA" id="ARBA00009295"/>
    </source>
</evidence>
<dbReference type="CDD" id="cd03505">
    <property type="entry name" value="Delta9-FADS-like"/>
    <property type="match status" value="1"/>
</dbReference>
<comment type="caution">
    <text evidence="13">The sequence shown here is derived from an EMBL/GenBank/DDBJ whole genome shotgun (WGS) entry which is preliminary data.</text>
</comment>
<evidence type="ECO:0000256" key="5">
    <source>
        <dbReference type="ARBA" id="ARBA00022832"/>
    </source>
</evidence>
<feature type="region of interest" description="Disordered" evidence="11">
    <location>
        <begin position="1"/>
        <end position="23"/>
    </location>
</feature>
<gene>
    <name evidence="13" type="ORF">Sjap_005315</name>
</gene>
<comment type="cofactor">
    <cofactor evidence="10">
        <name>Fe(2+)</name>
        <dbReference type="ChEBI" id="CHEBI:29033"/>
    </cofactor>
</comment>
<dbReference type="InterPro" id="IPR015876">
    <property type="entry name" value="Acyl-CoA_DS"/>
</dbReference>
<dbReference type="Proteomes" id="UP001417504">
    <property type="component" value="Unassembled WGS sequence"/>
</dbReference>
<evidence type="ECO:0000256" key="11">
    <source>
        <dbReference type="SAM" id="MobiDB-lite"/>
    </source>
</evidence>
<evidence type="ECO:0000256" key="6">
    <source>
        <dbReference type="ARBA" id="ARBA00022989"/>
    </source>
</evidence>
<evidence type="ECO:0000256" key="9">
    <source>
        <dbReference type="ARBA" id="ARBA00023136"/>
    </source>
</evidence>
<evidence type="ECO:0000313" key="13">
    <source>
        <dbReference type="EMBL" id="KAK9145412.1"/>
    </source>
</evidence>
<comment type="similarity">
    <text evidence="3 10">Belongs to the fatty acid desaturase type 1 family.</text>
</comment>
<keyword evidence="9 12" id="KW-0472">Membrane</keyword>
<evidence type="ECO:0000256" key="8">
    <source>
        <dbReference type="ARBA" id="ARBA00023098"/>
    </source>
</evidence>
<protein>
    <recommendedName>
        <fullName evidence="15">Fatty acid desaturase domain-containing protein</fullName>
    </recommendedName>
</protein>
<feature type="transmembrane region" description="Helical" evidence="12">
    <location>
        <begin position="61"/>
        <end position="83"/>
    </location>
</feature>
<comment type="pathway">
    <text evidence="2">Lipid metabolism.</text>
</comment>
<keyword evidence="14" id="KW-1185">Reference proteome</keyword>
<dbReference type="GO" id="GO:0042761">
    <property type="term" value="P:very long-chain fatty acid biosynthetic process"/>
    <property type="evidence" value="ECO:0007669"/>
    <property type="project" value="TreeGrafter"/>
</dbReference>
<organism evidence="13 14">
    <name type="scientific">Stephania japonica</name>
    <dbReference type="NCBI Taxonomy" id="461633"/>
    <lineage>
        <taxon>Eukaryota</taxon>
        <taxon>Viridiplantae</taxon>
        <taxon>Streptophyta</taxon>
        <taxon>Embryophyta</taxon>
        <taxon>Tracheophyta</taxon>
        <taxon>Spermatophyta</taxon>
        <taxon>Magnoliopsida</taxon>
        <taxon>Ranunculales</taxon>
        <taxon>Menispermaceae</taxon>
        <taxon>Menispermoideae</taxon>
        <taxon>Cissampelideae</taxon>
        <taxon>Stephania</taxon>
    </lineage>
</organism>
<evidence type="ECO:0000256" key="10">
    <source>
        <dbReference type="RuleBase" id="RU000581"/>
    </source>
</evidence>
<dbReference type="AlphaFoldDB" id="A0AAP0K641"/>
<keyword evidence="8" id="KW-0443">Lipid metabolism</keyword>
<evidence type="ECO:0008006" key="15">
    <source>
        <dbReference type="Google" id="ProtNLM"/>
    </source>
</evidence>
<dbReference type="PRINTS" id="PR00075">
    <property type="entry name" value="FACDDSATRASE"/>
</dbReference>
<feature type="transmembrane region" description="Helical" evidence="12">
    <location>
        <begin position="89"/>
        <end position="109"/>
    </location>
</feature>
<proteinExistence type="inferred from homology"/>
<evidence type="ECO:0000256" key="4">
    <source>
        <dbReference type="ARBA" id="ARBA00022692"/>
    </source>
</evidence>
<dbReference type="GO" id="GO:0005789">
    <property type="term" value="C:endoplasmic reticulum membrane"/>
    <property type="evidence" value="ECO:0007669"/>
    <property type="project" value="TreeGrafter"/>
</dbReference>
<evidence type="ECO:0000256" key="7">
    <source>
        <dbReference type="ARBA" id="ARBA00023002"/>
    </source>
</evidence>
<keyword evidence="7 10" id="KW-0560">Oxidoreductase</keyword>
<dbReference type="PANTHER" id="PTHR11351">
    <property type="entry name" value="ACYL-COA DESATURASE"/>
    <property type="match status" value="1"/>
</dbReference>
<evidence type="ECO:0000256" key="1">
    <source>
        <dbReference type="ARBA" id="ARBA00004141"/>
    </source>
</evidence>
<evidence type="ECO:0000256" key="12">
    <source>
        <dbReference type="SAM" id="Phobius"/>
    </source>
</evidence>
<accession>A0AAP0K641</accession>
<keyword evidence="10" id="KW-0275">Fatty acid biosynthesis</keyword>
<evidence type="ECO:0000256" key="2">
    <source>
        <dbReference type="ARBA" id="ARBA00005189"/>
    </source>
</evidence>
<dbReference type="EMBL" id="JBBNAE010000002">
    <property type="protein sequence ID" value="KAK9145412.1"/>
    <property type="molecule type" value="Genomic_DNA"/>
</dbReference>
<reference evidence="13 14" key="1">
    <citation type="submission" date="2024-01" db="EMBL/GenBank/DDBJ databases">
        <title>Genome assemblies of Stephania.</title>
        <authorList>
            <person name="Yang L."/>
        </authorList>
    </citation>
    <scope>NUCLEOTIDE SEQUENCE [LARGE SCALE GENOMIC DNA]</scope>
    <source>
        <strain evidence="13">QJT</strain>
        <tissue evidence="13">Leaf</tissue>
    </source>
</reference>
<dbReference type="PANTHER" id="PTHR11351:SF87">
    <property type="entry name" value="LIPID DESATURASE ADS3.2, CHLOROPLASTIC-RELATED"/>
    <property type="match status" value="1"/>
</dbReference>
<name>A0AAP0K641_9MAGN</name>